<dbReference type="KEGG" id="tps:THAPSDRAFT_1549"/>
<keyword evidence="4" id="KW-0503">Monooxygenase</keyword>
<dbReference type="STRING" id="35128.B8BR94"/>
<dbReference type="GeneID" id="7443117"/>
<evidence type="ECO:0000256" key="4">
    <source>
        <dbReference type="RuleBase" id="RU000461"/>
    </source>
</evidence>
<sequence length="533" mass="59792">MTAPSSPSSSRSALVTAAAASLVSLSLLSIYKRRRTTSNNELPYPPTPPDRNYFLGHAMSLRRVPGEPKKSHDLLFLNWMNKLNSKVVMFELPFLGRLFGLGRMICVGDAEIARHILVTANYNKSPTYSVLQPLIGMSSMVATEGKMWKDQRKLYNPGFSPEFLRNCVSTIIEKCNRFIARCDGDVENGVATDMLARSIDLTSDVIVQVAFGEDWGVDSKDKHGIETLQTIRDLTVAVGENMTNPLRKYFGLRSIWRTRRLSAALDQDMQNLVKRRLAQVLAGDADLEKDILSLTLSGVLEAKQESKSGAISLSKDEMERMTSQLKTFYFAGHDTSSSAIAWAYWLLTKHPESLQRAREEVVSHLGRDWSDEALTGDSLCNTTYQCLQKCEYLDAVARETLRLYPPAASTRWATDAKGANAGGFNLEKSVVHVNFYAIQRDPDVWENPDSFVPERFLGEEGRKRILSYSFLPFSKGSRDCIGKYFALLEIKIALAALISRYDASVVNENEQYVIRLTSVPHDGCKVNLSRRRK</sequence>
<gene>
    <name evidence="5" type="primary">FAH1</name>
    <name evidence="5" type="ORF">THAPSDRAFT_1549</name>
</gene>
<keyword evidence="3 4" id="KW-0349">Heme</keyword>
<comment type="similarity">
    <text evidence="2 4">Belongs to the cytochrome P450 family.</text>
</comment>
<dbReference type="HOGENOM" id="CLU_020492_2_0_1"/>
<dbReference type="CDD" id="cd11051">
    <property type="entry name" value="CYP59-like"/>
    <property type="match status" value="1"/>
</dbReference>
<dbReference type="OMA" id="IDVQKWM"/>
<comment type="cofactor">
    <cofactor evidence="1 3">
        <name>heme</name>
        <dbReference type="ChEBI" id="CHEBI:30413"/>
    </cofactor>
</comment>
<keyword evidence="3 4" id="KW-0408">Iron</keyword>
<keyword evidence="4 5" id="KW-0560">Oxidoreductase</keyword>
<dbReference type="PaxDb" id="35128-Thaps1549"/>
<dbReference type="InterPro" id="IPR002401">
    <property type="entry name" value="Cyt_P450_E_grp-I"/>
</dbReference>
<accession>B8BR94</accession>
<dbReference type="GO" id="GO:0005506">
    <property type="term" value="F:iron ion binding"/>
    <property type="evidence" value="ECO:0007669"/>
    <property type="project" value="InterPro"/>
</dbReference>
<dbReference type="PRINTS" id="PR00463">
    <property type="entry name" value="EP450I"/>
</dbReference>
<feature type="binding site" description="axial binding residue" evidence="3">
    <location>
        <position position="480"/>
    </location>
    <ligand>
        <name>heme</name>
        <dbReference type="ChEBI" id="CHEBI:30413"/>
    </ligand>
    <ligandPart>
        <name>Fe</name>
        <dbReference type="ChEBI" id="CHEBI:18248"/>
    </ligandPart>
</feature>
<keyword evidence="6" id="KW-1185">Reference proteome</keyword>
<dbReference type="EMBL" id="CM000638">
    <property type="protein sequence ID" value="EED95924.1"/>
    <property type="molecule type" value="Genomic_DNA"/>
</dbReference>
<dbReference type="InterPro" id="IPR050121">
    <property type="entry name" value="Cytochrome_P450_monoxygenase"/>
</dbReference>
<dbReference type="PRINTS" id="PR00385">
    <property type="entry name" value="P450"/>
</dbReference>
<dbReference type="SUPFAM" id="SSF48264">
    <property type="entry name" value="Cytochrome P450"/>
    <property type="match status" value="1"/>
</dbReference>
<protein>
    <submittedName>
        <fullName evidence="5">Fatty acid hydroxylase, cytochrome P450</fullName>
        <ecNumber evidence="5">1.14.14.1</ecNumber>
    </submittedName>
</protein>
<dbReference type="InterPro" id="IPR001128">
    <property type="entry name" value="Cyt_P450"/>
</dbReference>
<dbReference type="PANTHER" id="PTHR24305">
    <property type="entry name" value="CYTOCHROME P450"/>
    <property type="match status" value="1"/>
</dbReference>
<dbReference type="AlphaFoldDB" id="B8BR94"/>
<organism evidence="5 6">
    <name type="scientific">Thalassiosira pseudonana</name>
    <name type="common">Marine diatom</name>
    <name type="synonym">Cyclotella nana</name>
    <dbReference type="NCBI Taxonomy" id="35128"/>
    <lineage>
        <taxon>Eukaryota</taxon>
        <taxon>Sar</taxon>
        <taxon>Stramenopiles</taxon>
        <taxon>Ochrophyta</taxon>
        <taxon>Bacillariophyta</taxon>
        <taxon>Coscinodiscophyceae</taxon>
        <taxon>Thalassiosirophycidae</taxon>
        <taxon>Thalassiosirales</taxon>
        <taxon>Thalassiosiraceae</taxon>
        <taxon>Thalassiosira</taxon>
    </lineage>
</organism>
<dbReference type="PROSITE" id="PS00086">
    <property type="entry name" value="CYTOCHROME_P450"/>
    <property type="match status" value="1"/>
</dbReference>
<proteinExistence type="inferred from homology"/>
<dbReference type="Gene3D" id="1.10.630.10">
    <property type="entry name" value="Cytochrome P450"/>
    <property type="match status" value="1"/>
</dbReference>
<evidence type="ECO:0000313" key="5">
    <source>
        <dbReference type="EMBL" id="EED95924.1"/>
    </source>
</evidence>
<dbReference type="InParanoid" id="B8BR94"/>
<dbReference type="PANTHER" id="PTHR24305:SF166">
    <property type="entry name" value="CYTOCHROME P450 12A4, MITOCHONDRIAL-RELATED"/>
    <property type="match status" value="1"/>
</dbReference>
<reference evidence="5 6" key="2">
    <citation type="journal article" date="2008" name="Nature">
        <title>The Phaeodactylum genome reveals the evolutionary history of diatom genomes.</title>
        <authorList>
            <person name="Bowler C."/>
            <person name="Allen A.E."/>
            <person name="Badger J.H."/>
            <person name="Grimwood J."/>
            <person name="Jabbari K."/>
            <person name="Kuo A."/>
            <person name="Maheswari U."/>
            <person name="Martens C."/>
            <person name="Maumus F."/>
            <person name="Otillar R.P."/>
            <person name="Rayko E."/>
            <person name="Salamov A."/>
            <person name="Vandepoele K."/>
            <person name="Beszteri B."/>
            <person name="Gruber A."/>
            <person name="Heijde M."/>
            <person name="Katinka M."/>
            <person name="Mock T."/>
            <person name="Valentin K."/>
            <person name="Verret F."/>
            <person name="Berges J.A."/>
            <person name="Brownlee C."/>
            <person name="Cadoret J.P."/>
            <person name="Chiovitti A."/>
            <person name="Choi C.J."/>
            <person name="Coesel S."/>
            <person name="De Martino A."/>
            <person name="Detter J.C."/>
            <person name="Durkin C."/>
            <person name="Falciatore A."/>
            <person name="Fournet J."/>
            <person name="Haruta M."/>
            <person name="Huysman M.J."/>
            <person name="Jenkins B.D."/>
            <person name="Jiroutova K."/>
            <person name="Jorgensen R.E."/>
            <person name="Joubert Y."/>
            <person name="Kaplan A."/>
            <person name="Kroger N."/>
            <person name="Kroth P.G."/>
            <person name="La Roche J."/>
            <person name="Lindquist E."/>
            <person name="Lommer M."/>
            <person name="Martin-Jezequel V."/>
            <person name="Lopez P.J."/>
            <person name="Lucas S."/>
            <person name="Mangogna M."/>
            <person name="McGinnis K."/>
            <person name="Medlin L.K."/>
            <person name="Montsant A."/>
            <person name="Oudot-Le Secq M.P."/>
            <person name="Napoli C."/>
            <person name="Obornik M."/>
            <person name="Parker M.S."/>
            <person name="Petit J.L."/>
            <person name="Porcel B.M."/>
            <person name="Poulsen N."/>
            <person name="Robison M."/>
            <person name="Rychlewski L."/>
            <person name="Rynearson T.A."/>
            <person name="Schmutz J."/>
            <person name="Shapiro H."/>
            <person name="Siaut M."/>
            <person name="Stanley M."/>
            <person name="Sussman M.R."/>
            <person name="Taylor A.R."/>
            <person name="Vardi A."/>
            <person name="von Dassow P."/>
            <person name="Vyverman W."/>
            <person name="Willis A."/>
            <person name="Wyrwicz L.S."/>
            <person name="Rokhsar D.S."/>
            <person name="Weissenbach J."/>
            <person name="Armbrust E.V."/>
            <person name="Green B.R."/>
            <person name="Van de Peer Y."/>
            <person name="Grigoriev I.V."/>
        </authorList>
    </citation>
    <scope>NUCLEOTIDE SEQUENCE [LARGE SCALE GENOMIC DNA]</scope>
    <source>
        <strain evidence="5 6">CCMP1335</strain>
    </source>
</reference>
<evidence type="ECO:0000256" key="2">
    <source>
        <dbReference type="ARBA" id="ARBA00010617"/>
    </source>
</evidence>
<dbReference type="InterPro" id="IPR036396">
    <property type="entry name" value="Cyt_P450_sf"/>
</dbReference>
<dbReference type="eggNOG" id="KOG0157">
    <property type="taxonomic scope" value="Eukaryota"/>
</dbReference>
<evidence type="ECO:0000256" key="1">
    <source>
        <dbReference type="ARBA" id="ARBA00001971"/>
    </source>
</evidence>
<dbReference type="GO" id="GO:0020037">
    <property type="term" value="F:heme binding"/>
    <property type="evidence" value="ECO:0007669"/>
    <property type="project" value="InterPro"/>
</dbReference>
<evidence type="ECO:0000256" key="3">
    <source>
        <dbReference type="PIRSR" id="PIRSR602401-1"/>
    </source>
</evidence>
<dbReference type="EC" id="1.14.14.1" evidence="5"/>
<name>B8BR94_THAPS</name>
<dbReference type="RefSeq" id="XP_002286283.1">
    <property type="nucleotide sequence ID" value="XM_002286247.1"/>
</dbReference>
<dbReference type="GO" id="GO:0016712">
    <property type="term" value="F:oxidoreductase activity, acting on paired donors, with incorporation or reduction of molecular oxygen, reduced flavin or flavoprotein as one donor, and incorporation of one atom of oxygen"/>
    <property type="evidence" value="ECO:0007669"/>
    <property type="project" value="UniProtKB-EC"/>
</dbReference>
<dbReference type="Pfam" id="PF00067">
    <property type="entry name" value="p450"/>
    <property type="match status" value="1"/>
</dbReference>
<keyword evidence="3 4" id="KW-0479">Metal-binding</keyword>
<reference evidence="5 6" key="1">
    <citation type="journal article" date="2004" name="Science">
        <title>The genome of the diatom Thalassiosira pseudonana: ecology, evolution, and metabolism.</title>
        <authorList>
            <person name="Armbrust E.V."/>
            <person name="Berges J.A."/>
            <person name="Bowler C."/>
            <person name="Green B.R."/>
            <person name="Martinez D."/>
            <person name="Putnam N.H."/>
            <person name="Zhou S."/>
            <person name="Allen A.E."/>
            <person name="Apt K.E."/>
            <person name="Bechner M."/>
            <person name="Brzezinski M.A."/>
            <person name="Chaal B.K."/>
            <person name="Chiovitti A."/>
            <person name="Davis A.K."/>
            <person name="Demarest M.S."/>
            <person name="Detter J.C."/>
            <person name="Glavina T."/>
            <person name="Goodstein D."/>
            <person name="Hadi M.Z."/>
            <person name="Hellsten U."/>
            <person name="Hildebrand M."/>
            <person name="Jenkins B.D."/>
            <person name="Jurka J."/>
            <person name="Kapitonov V.V."/>
            <person name="Kroger N."/>
            <person name="Lau W.W."/>
            <person name="Lane T.W."/>
            <person name="Larimer F.W."/>
            <person name="Lippmeier J.C."/>
            <person name="Lucas S."/>
            <person name="Medina M."/>
            <person name="Montsant A."/>
            <person name="Obornik M."/>
            <person name="Parker M.S."/>
            <person name="Palenik B."/>
            <person name="Pazour G.J."/>
            <person name="Richardson P.M."/>
            <person name="Rynearson T.A."/>
            <person name="Saito M.A."/>
            <person name="Schwartz D.C."/>
            <person name="Thamatrakoln K."/>
            <person name="Valentin K."/>
            <person name="Vardi A."/>
            <person name="Wilkerson F.P."/>
            <person name="Rokhsar D.S."/>
        </authorList>
    </citation>
    <scope>NUCLEOTIDE SEQUENCE [LARGE SCALE GENOMIC DNA]</scope>
    <source>
        <strain evidence="5 6">CCMP1335</strain>
    </source>
</reference>
<dbReference type="Proteomes" id="UP000001449">
    <property type="component" value="Chromosome 1"/>
</dbReference>
<evidence type="ECO:0000313" key="6">
    <source>
        <dbReference type="Proteomes" id="UP000001449"/>
    </source>
</evidence>
<dbReference type="InterPro" id="IPR017972">
    <property type="entry name" value="Cyt_P450_CS"/>
</dbReference>